<accession>A0A1I8HGG8</accession>
<evidence type="ECO:0000313" key="2">
    <source>
        <dbReference type="Proteomes" id="UP000095280"/>
    </source>
</evidence>
<evidence type="ECO:0000256" key="1">
    <source>
        <dbReference type="SAM" id="MobiDB-lite"/>
    </source>
</evidence>
<reference evidence="3" key="1">
    <citation type="submission" date="2016-11" db="UniProtKB">
        <authorList>
            <consortium name="WormBaseParasite"/>
        </authorList>
    </citation>
    <scope>IDENTIFICATION</scope>
</reference>
<feature type="compositionally biased region" description="Basic and acidic residues" evidence="1">
    <location>
        <begin position="488"/>
        <end position="499"/>
    </location>
</feature>
<dbReference type="AlphaFoldDB" id="A0A1I8HGG8"/>
<dbReference type="PANTHER" id="PTHR21623">
    <property type="entry name" value="SPERIOLIN-BINDING FACTOR"/>
    <property type="match status" value="1"/>
</dbReference>
<organism evidence="2 3">
    <name type="scientific">Macrostomum lignano</name>
    <dbReference type="NCBI Taxonomy" id="282301"/>
    <lineage>
        <taxon>Eukaryota</taxon>
        <taxon>Metazoa</taxon>
        <taxon>Spiralia</taxon>
        <taxon>Lophotrochozoa</taxon>
        <taxon>Platyhelminthes</taxon>
        <taxon>Rhabditophora</taxon>
        <taxon>Macrostomorpha</taxon>
        <taxon>Macrostomida</taxon>
        <taxon>Macrostomidae</taxon>
        <taxon>Macrostomum</taxon>
    </lineage>
</organism>
<dbReference type="WBParaSite" id="maker-uti_cns_0005950-snap-gene-0.9-mRNA-1">
    <property type="protein sequence ID" value="maker-uti_cns_0005950-snap-gene-0.9-mRNA-1"/>
    <property type="gene ID" value="maker-uti_cns_0005950-snap-gene-0.9"/>
</dbReference>
<protein>
    <submittedName>
        <fullName evidence="3">DUF4201 domain-containing protein</fullName>
    </submittedName>
</protein>
<dbReference type="InterPro" id="IPR039889">
    <property type="entry name" value="CCD33"/>
</dbReference>
<evidence type="ECO:0000313" key="3">
    <source>
        <dbReference type="WBParaSite" id="maker-uti_cns_0005950-snap-gene-0.9-mRNA-1"/>
    </source>
</evidence>
<name>A0A1I8HGG8_9PLAT</name>
<proteinExistence type="predicted"/>
<sequence length="507" mass="56584">VVSVARRTQRARLESRLLLHKHPASPGAAAVPHRLAALVEHKQLARTVSQAERLTARVSVAQSGTPDLRVRATWSLNEVAPDAQVAGDQVVGVLHRSWSLQSQQDQADFRLESERLHGSLGAREIQISFGYGDIVLQTVYQRYGDLPEEVGSSTPLPAGALADYDYIFPAGPASTARRPPGGAAAAAAPLSNSLVPKLHNNGPDYIAQLDGQLGEIEKYRDALRKMGQDILSLRDRVRELEMENSALRRDLGSYSDASKILQDSVELDGIPRAELMARYAALRQNLRGSVAQLQQYKDKVHRLQNELIAGNQSAAGMERLAGAHESQQRLLQRLQERVAKQRSLEEACAKQEKVIEKMERLLRDKRSGAGRDEEAKAKALMEENRKLRDEMTAVKASQQQRRNGMESSERLELYQLLDKAETRIASLEKQIDAAARKQKREKARLLEDIEEAERAARARQRRGGRRDGGGGQQPNVQFFAVPVPFEVKGNDRQRHRPAEESDDDYYD</sequence>
<dbReference type="Proteomes" id="UP000095280">
    <property type="component" value="Unplaced"/>
</dbReference>
<dbReference type="GO" id="GO:0005777">
    <property type="term" value="C:peroxisome"/>
    <property type="evidence" value="ECO:0007669"/>
    <property type="project" value="TreeGrafter"/>
</dbReference>
<feature type="region of interest" description="Disordered" evidence="1">
    <location>
        <begin position="448"/>
        <end position="507"/>
    </location>
</feature>
<dbReference type="PANTHER" id="PTHR21623:SF2">
    <property type="entry name" value="COILED-COIL DOMAIN-CONTAINING PROTEIN 33"/>
    <property type="match status" value="1"/>
</dbReference>
<keyword evidence="2" id="KW-1185">Reference proteome</keyword>